<feature type="transmembrane region" description="Helical" evidence="6">
    <location>
        <begin position="196"/>
        <end position="217"/>
    </location>
</feature>
<feature type="transmembrane region" description="Helical" evidence="6">
    <location>
        <begin position="105"/>
        <end position="125"/>
    </location>
</feature>
<feature type="transmembrane region" description="Helical" evidence="6">
    <location>
        <begin position="158"/>
        <end position="176"/>
    </location>
</feature>
<keyword evidence="2 5" id="KW-0812">Transmembrane</keyword>
<reference evidence="8 9" key="1">
    <citation type="journal article" date="2019" name="Nat. Plants">
        <title>Stout camphor tree genome fills gaps in understanding of flowering plant genome evolution.</title>
        <authorList>
            <person name="Chaw S.M."/>
            <person name="Liu Y.C."/>
            <person name="Wu Y.W."/>
            <person name="Wang H.Y."/>
            <person name="Lin C.I."/>
            <person name="Wu C.S."/>
            <person name="Ke H.M."/>
            <person name="Chang L.Y."/>
            <person name="Hsu C.Y."/>
            <person name="Yang H.T."/>
            <person name="Sudianto E."/>
            <person name="Hsu M.H."/>
            <person name="Wu K.P."/>
            <person name="Wang L.N."/>
            <person name="Leebens-Mack J.H."/>
            <person name="Tsai I.J."/>
        </authorList>
    </citation>
    <scope>NUCLEOTIDE SEQUENCE [LARGE SCALE GENOMIC DNA]</scope>
    <source>
        <strain evidence="9">cv. Chaw 1501</strain>
        <tissue evidence="8">Young leaves</tissue>
    </source>
</reference>
<dbReference type="PROSITE" id="PS50922">
    <property type="entry name" value="TLC"/>
    <property type="match status" value="1"/>
</dbReference>
<evidence type="ECO:0000313" key="9">
    <source>
        <dbReference type="Proteomes" id="UP000283530"/>
    </source>
</evidence>
<sequence length="275" mass="31619">MEPSISAGSYIPIFFPAFIAMYLFGYFIVFSRWSLKHRPEASSCFISLLHGTPAAVMATFAIDPHSQPGFVSPTAYFQNLISLFCDIITVDFHSDPGFGSHNTNIQNLILDFSMSYFLVDLLHYIVFFPNDLLFIGHHLATLFVFFTCRYLVSHGAFALLVLLVLAEVTSFCQNMWTLANTRRADSPTAAKVYNFFYLPFYVLYTIVRGFLGPLFVYKMGVYYLSGVADDIIPRWIYLSWIVVVAFAILASLLWILNLWMELYRERIGRMERKTR</sequence>
<dbReference type="Proteomes" id="UP000283530">
    <property type="component" value="Unassembled WGS sequence"/>
</dbReference>
<keyword evidence="3 6" id="KW-1133">Transmembrane helix</keyword>
<dbReference type="AlphaFoldDB" id="A0A3S4N2U5"/>
<dbReference type="EMBL" id="QPKB01000001">
    <property type="protein sequence ID" value="RWR72073.1"/>
    <property type="molecule type" value="Genomic_DNA"/>
</dbReference>
<dbReference type="SMART" id="SM00724">
    <property type="entry name" value="TLC"/>
    <property type="match status" value="1"/>
</dbReference>
<organism evidence="8 9">
    <name type="scientific">Cinnamomum micranthum f. kanehirae</name>
    <dbReference type="NCBI Taxonomy" id="337451"/>
    <lineage>
        <taxon>Eukaryota</taxon>
        <taxon>Viridiplantae</taxon>
        <taxon>Streptophyta</taxon>
        <taxon>Embryophyta</taxon>
        <taxon>Tracheophyta</taxon>
        <taxon>Spermatophyta</taxon>
        <taxon>Magnoliopsida</taxon>
        <taxon>Magnoliidae</taxon>
        <taxon>Laurales</taxon>
        <taxon>Lauraceae</taxon>
        <taxon>Cinnamomum</taxon>
    </lineage>
</organism>
<evidence type="ECO:0000256" key="1">
    <source>
        <dbReference type="ARBA" id="ARBA00004141"/>
    </source>
</evidence>
<protein>
    <submittedName>
        <fullName evidence="8">TLC domain-containing-like protein</fullName>
    </submittedName>
</protein>
<dbReference type="STRING" id="337451.A0A3S4N2U5"/>
<keyword evidence="4 5" id="KW-0472">Membrane</keyword>
<comment type="subcellular location">
    <subcellularLocation>
        <location evidence="1">Membrane</location>
        <topology evidence="1">Multi-pass membrane protein</topology>
    </subcellularLocation>
</comment>
<evidence type="ECO:0000256" key="4">
    <source>
        <dbReference type="ARBA" id="ARBA00023136"/>
    </source>
</evidence>
<dbReference type="PANTHER" id="PTHR31766">
    <property type="entry name" value="GLABROUS1 ENHANCER-BINDING PROTEIN-LIKE 2"/>
    <property type="match status" value="1"/>
</dbReference>
<comment type="caution">
    <text evidence="8">The sequence shown here is derived from an EMBL/GenBank/DDBJ whole genome shotgun (WGS) entry which is preliminary data.</text>
</comment>
<keyword evidence="9" id="KW-1185">Reference proteome</keyword>
<evidence type="ECO:0000256" key="5">
    <source>
        <dbReference type="PROSITE-ProRule" id="PRU00205"/>
    </source>
</evidence>
<dbReference type="PANTHER" id="PTHR31766:SF2">
    <property type="entry name" value="GLABROUS1 ENHANCER-BINDING PROTEIN-LIKE 2"/>
    <property type="match status" value="1"/>
</dbReference>
<evidence type="ECO:0000259" key="7">
    <source>
        <dbReference type="PROSITE" id="PS50922"/>
    </source>
</evidence>
<dbReference type="OrthoDB" id="204175at2759"/>
<evidence type="ECO:0000256" key="3">
    <source>
        <dbReference type="ARBA" id="ARBA00022989"/>
    </source>
</evidence>
<gene>
    <name evidence="8" type="ORF">CKAN_00026600</name>
</gene>
<proteinExistence type="predicted"/>
<dbReference type="GO" id="GO:0016020">
    <property type="term" value="C:membrane"/>
    <property type="evidence" value="ECO:0007669"/>
    <property type="project" value="UniProtKB-SubCell"/>
</dbReference>
<dbReference type="Pfam" id="PF03798">
    <property type="entry name" value="TRAM_LAG1_CLN8"/>
    <property type="match status" value="1"/>
</dbReference>
<name>A0A3S4N2U5_9MAGN</name>
<dbReference type="InterPro" id="IPR006634">
    <property type="entry name" value="TLC-dom"/>
</dbReference>
<evidence type="ECO:0000313" key="8">
    <source>
        <dbReference type="EMBL" id="RWR72073.1"/>
    </source>
</evidence>
<feature type="transmembrane region" description="Helical" evidence="6">
    <location>
        <begin position="237"/>
        <end position="260"/>
    </location>
</feature>
<evidence type="ECO:0000256" key="2">
    <source>
        <dbReference type="ARBA" id="ARBA00022692"/>
    </source>
</evidence>
<accession>A0A3S4N2U5</accession>
<feature type="domain" description="TLC" evidence="7">
    <location>
        <begin position="36"/>
        <end position="267"/>
    </location>
</feature>
<feature type="transmembrane region" description="Helical" evidence="6">
    <location>
        <begin position="12"/>
        <end position="30"/>
    </location>
</feature>
<evidence type="ECO:0000256" key="6">
    <source>
        <dbReference type="SAM" id="Phobius"/>
    </source>
</evidence>
<dbReference type="InterPro" id="IPR040327">
    <property type="entry name" value="At5g14285-like"/>
</dbReference>